<proteinExistence type="predicted"/>
<accession>A0A4R9J3L1</accession>
<name>A0A4R9J3L1_9LEPT</name>
<comment type="caution">
    <text evidence="1">The sequence shown here is derived from an EMBL/GenBank/DDBJ whole genome shotgun (WGS) entry which is preliminary data.</text>
</comment>
<dbReference type="EMBL" id="RQFY01000007">
    <property type="protein sequence ID" value="TGL31629.1"/>
    <property type="molecule type" value="Genomic_DNA"/>
</dbReference>
<evidence type="ECO:0000313" key="2">
    <source>
        <dbReference type="Proteomes" id="UP000297871"/>
    </source>
</evidence>
<sequence>MNKWKSYSEKSSHSADFEIAYEFIDELEGGRKTLPFQGYRCDFEYYPMNDHSRRIYMIWPEFYSNDGSILTDLNVSVDKQGRASMWILDQTMRVFHQNHLKEGTTGFLVEGSRRVAQVIVTRIVGLFTNPV</sequence>
<gene>
    <name evidence="1" type="ORF">EHQ52_17025</name>
</gene>
<keyword evidence="2" id="KW-1185">Reference proteome</keyword>
<reference evidence="1" key="1">
    <citation type="journal article" date="2019" name="PLoS Negl. Trop. Dis.">
        <title>Revisiting the worldwide diversity of Leptospira species in the environment.</title>
        <authorList>
            <person name="Vincent A.T."/>
            <person name="Schiettekatte O."/>
            <person name="Bourhy P."/>
            <person name="Veyrier F.J."/>
            <person name="Picardeau M."/>
        </authorList>
    </citation>
    <scope>NUCLEOTIDE SEQUENCE [LARGE SCALE GENOMIC DNA]</scope>
    <source>
        <strain evidence="1">201800265</strain>
    </source>
</reference>
<protein>
    <submittedName>
        <fullName evidence="1">Uncharacterized protein</fullName>
    </submittedName>
</protein>
<dbReference type="OrthoDB" id="8905724at2"/>
<dbReference type="RefSeq" id="WP_135616366.1">
    <property type="nucleotide sequence ID" value="NZ_RQFY01000007.1"/>
</dbReference>
<dbReference type="AlphaFoldDB" id="A0A4R9J3L1"/>
<dbReference type="Proteomes" id="UP000297871">
    <property type="component" value="Unassembled WGS sequence"/>
</dbReference>
<organism evidence="1 2">
    <name type="scientific">Leptospira koniambonensis</name>
    <dbReference type="NCBI Taxonomy" id="2484950"/>
    <lineage>
        <taxon>Bacteria</taxon>
        <taxon>Pseudomonadati</taxon>
        <taxon>Spirochaetota</taxon>
        <taxon>Spirochaetia</taxon>
        <taxon>Leptospirales</taxon>
        <taxon>Leptospiraceae</taxon>
        <taxon>Leptospira</taxon>
    </lineage>
</organism>
<evidence type="ECO:0000313" key="1">
    <source>
        <dbReference type="EMBL" id="TGL31629.1"/>
    </source>
</evidence>